<dbReference type="Pfam" id="PF18911">
    <property type="entry name" value="PKD_4"/>
    <property type="match status" value="2"/>
</dbReference>
<dbReference type="CDD" id="cd00146">
    <property type="entry name" value="PKD"/>
    <property type="match status" value="2"/>
</dbReference>
<comment type="cofactor">
    <cofactor evidence="2">
        <name>Ca(2+)</name>
        <dbReference type="ChEBI" id="CHEBI:29108"/>
    </cofactor>
</comment>
<comment type="catalytic activity">
    <reaction evidence="1">
        <text>Digestion of native collagen in the triple helical region at Xaa-|-Gly bonds. With synthetic peptides, a preference is shown for Gly at P3 and P1', Pro and Ala at P2 and P2', and hydroxyproline, Ala or Arg at P3'.</text>
        <dbReference type="EC" id="3.4.24.3"/>
    </reaction>
</comment>
<evidence type="ECO:0000256" key="7">
    <source>
        <dbReference type="ARBA" id="ARBA00022670"/>
    </source>
</evidence>
<evidence type="ECO:0000256" key="15">
    <source>
        <dbReference type="SAM" id="MobiDB-lite"/>
    </source>
</evidence>
<dbReference type="GO" id="GO:0008270">
    <property type="term" value="F:zinc ion binding"/>
    <property type="evidence" value="ECO:0007669"/>
    <property type="project" value="InterPro"/>
</dbReference>
<dbReference type="Pfam" id="PF01752">
    <property type="entry name" value="Peptidase_M9"/>
    <property type="match status" value="1"/>
</dbReference>
<proteinExistence type="predicted"/>
<dbReference type="InterPro" id="IPR013783">
    <property type="entry name" value="Ig-like_fold"/>
</dbReference>
<evidence type="ECO:0000256" key="1">
    <source>
        <dbReference type="ARBA" id="ARBA00000424"/>
    </source>
</evidence>
<feature type="active site" evidence="14">
    <location>
        <position position="506"/>
    </location>
</feature>
<comment type="cofactor">
    <cofactor evidence="3">
        <name>Zn(2+)</name>
        <dbReference type="ChEBI" id="CHEBI:29105"/>
    </cofactor>
</comment>
<dbReference type="InterPro" id="IPR022409">
    <property type="entry name" value="PKD/Chitinase_dom"/>
</dbReference>
<keyword evidence="19" id="KW-1185">Reference proteome</keyword>
<comment type="subcellular location">
    <subcellularLocation>
        <location evidence="4">Secreted</location>
    </subcellularLocation>
</comment>
<keyword evidence="12" id="KW-0482">Metalloprotease</keyword>
<dbReference type="InterPro" id="IPR035986">
    <property type="entry name" value="PKD_dom_sf"/>
</dbReference>
<keyword evidence="13" id="KW-0865">Zymogen</keyword>
<keyword evidence="8" id="KW-0479">Metal-binding</keyword>
<keyword evidence="11" id="KW-0862">Zinc</keyword>
<keyword evidence="9 16" id="KW-0732">Signal</keyword>
<evidence type="ECO:0000256" key="12">
    <source>
        <dbReference type="ARBA" id="ARBA00023049"/>
    </source>
</evidence>
<evidence type="ECO:0000313" key="19">
    <source>
        <dbReference type="Proteomes" id="UP000315439"/>
    </source>
</evidence>
<evidence type="ECO:0000256" key="2">
    <source>
        <dbReference type="ARBA" id="ARBA00001913"/>
    </source>
</evidence>
<feature type="signal peptide" evidence="16">
    <location>
        <begin position="1"/>
        <end position="28"/>
    </location>
</feature>
<dbReference type="OrthoDB" id="9802683at2"/>
<evidence type="ECO:0000256" key="3">
    <source>
        <dbReference type="ARBA" id="ARBA00001947"/>
    </source>
</evidence>
<dbReference type="AlphaFoldDB" id="A0A545UE56"/>
<dbReference type="SUPFAM" id="SSF49299">
    <property type="entry name" value="PKD domain"/>
    <property type="match status" value="2"/>
</dbReference>
<dbReference type="PRINTS" id="PR00931">
    <property type="entry name" value="MICOLLPTASE"/>
</dbReference>
<dbReference type="InterPro" id="IPR000601">
    <property type="entry name" value="PKD_dom"/>
</dbReference>
<evidence type="ECO:0000313" key="18">
    <source>
        <dbReference type="EMBL" id="TQV87749.1"/>
    </source>
</evidence>
<reference evidence="18 19" key="1">
    <citation type="submission" date="2019-07" db="EMBL/GenBank/DDBJ databases">
        <title>Draft genome for Aliikangiella sp. M105.</title>
        <authorList>
            <person name="Wang G."/>
        </authorList>
    </citation>
    <scope>NUCLEOTIDE SEQUENCE [LARGE SCALE GENOMIC DNA]</scope>
    <source>
        <strain evidence="18 19">M105</strain>
    </source>
</reference>
<accession>A0A545UE56</accession>
<evidence type="ECO:0000256" key="4">
    <source>
        <dbReference type="ARBA" id="ARBA00004613"/>
    </source>
</evidence>
<dbReference type="GO" id="GO:0004222">
    <property type="term" value="F:metalloendopeptidase activity"/>
    <property type="evidence" value="ECO:0007669"/>
    <property type="project" value="UniProtKB-EC"/>
</dbReference>
<evidence type="ECO:0000256" key="10">
    <source>
        <dbReference type="ARBA" id="ARBA00022801"/>
    </source>
</evidence>
<feature type="region of interest" description="Disordered" evidence="15">
    <location>
        <begin position="726"/>
        <end position="749"/>
    </location>
</feature>
<dbReference type="Pfam" id="PF08453">
    <property type="entry name" value="Peptidase_M9_N"/>
    <property type="match status" value="1"/>
</dbReference>
<keyword evidence="7" id="KW-0645">Protease</keyword>
<evidence type="ECO:0000256" key="11">
    <source>
        <dbReference type="ARBA" id="ARBA00022833"/>
    </source>
</evidence>
<dbReference type="InterPro" id="IPR002169">
    <property type="entry name" value="Peptidase_M9A/M9B"/>
</dbReference>
<evidence type="ECO:0000256" key="6">
    <source>
        <dbReference type="ARBA" id="ARBA00022525"/>
    </source>
</evidence>
<dbReference type="InterPro" id="IPR013661">
    <property type="entry name" value="Peptidase_M9_N_dom"/>
</dbReference>
<evidence type="ECO:0000256" key="13">
    <source>
        <dbReference type="ARBA" id="ARBA00023145"/>
    </source>
</evidence>
<sequence>MKHKNKNSLCLIKMCLASLLVMSSSSQASSLESPKVKGVSTLTSLADKRVEHSHDKHVHSPNVAVPLDHSENSDISITKKDALKNKKTSSNVSAAIACNDDAFSTSGSALLNEIKTQGIDCVERFFNDASDSAKLGTFTQANIITVANEAKSKSQSYNGTDPGEYLSSLYYWIRAFYYYGNRQLLTPENQDATAAAAAALFANSHFYDKTEVNAAVVEHAAVDLNNALIGERFVTTTKNLLDQYDASFEGVGRWGNALAELTWTTLNSCANKPECRAAEHNSSLISVLGNFIHDNLSWVDKPSADYHLHNVAYQLANIYRGRNDSHFASIKSDLEFQLNKIFNNFGYDKGDTGRRAYLLALSGLNYNDSCDVYNLCSKKEEIITNVLNDRITCPSGTLFMWAQDMNQAQLEWACNSLGAHETYFHSSMKTNNTPVVPDDNDKLRMVVFNNSREWGMYGGVLFGASTDNGGLYLEGDPSKPGDQATFFAYEDVPERPIFDIWNLRHEYIHYLDGRFNTQGDFGDINGAGRTVWYGEGIAEFISRKNCNDEAAAQAAAGTYDISTIFQNEYGVGQTRIYPWGYLAVRYMFEKHNSVFFDMLEKFRKGKYQEYRDTMVDQWVNNKTYDASFAAWLPTVTSTGCVIDNTRPPSPVEPINVDDVQGNDQVGINACAAGQPSDETRIEAGVAMCLKDVSNGGWLQLATSVPVGLVDVTMQITLRHGSGNADILHKHDSRPTDSDFDYKSDGPTTEETVLVDPVKPGWNYIHIRANQNFSGVTLLTRYIQNGVNVAPSAEANGPYTEVVNSAVSFSSSGSSDSDGTIASYHWDFGDNNSSSDANPSHSYSAAGTYTATLTVTDNDGATATDTATVTITDVSSGDELQNGVPKTGLAATQNNDIRYYIDVPAGATNFVVEISGGTGDADLYTRFSAEPTDSEYKCRPWKNGNAETCTEANPSAGRWHVRVKAYNTFSGVTLKASYTAGGGNQSPIANANGPYTGNVGTAIVFDSSGSSDPDGSISSYSWNFGDGSSGTGANPSHSYNTAGSYNVTLTVTDNQGATSTASALVTVTEVDPNALQNGVPKTGLAASQNDDLRFYIDVPAGATNLVVKINGGSGDADLYTRFNAEPTDSDYNCRPWVNGNTETCTEPSPGAGRWHVRVKGYNTFSGLTLTASFD</sequence>
<evidence type="ECO:0000259" key="17">
    <source>
        <dbReference type="PROSITE" id="PS50093"/>
    </source>
</evidence>
<protein>
    <recommendedName>
        <fullName evidence="5">microbial collagenase</fullName>
        <ecNumber evidence="5">3.4.24.3</ecNumber>
    </recommendedName>
</protein>
<dbReference type="Pfam" id="PF04151">
    <property type="entry name" value="PPC"/>
    <property type="match status" value="2"/>
</dbReference>
<evidence type="ECO:0000256" key="5">
    <source>
        <dbReference type="ARBA" id="ARBA00012653"/>
    </source>
</evidence>
<dbReference type="InterPro" id="IPR007280">
    <property type="entry name" value="Peptidase_C_arc/bac"/>
</dbReference>
<comment type="caution">
    <text evidence="18">The sequence shown here is derived from an EMBL/GenBank/DDBJ whole genome shotgun (WGS) entry which is preliminary data.</text>
</comment>
<dbReference type="Gene3D" id="1.10.390.20">
    <property type="match status" value="1"/>
</dbReference>
<feature type="compositionally biased region" description="Basic and acidic residues" evidence="15">
    <location>
        <begin position="726"/>
        <end position="743"/>
    </location>
</feature>
<evidence type="ECO:0000256" key="9">
    <source>
        <dbReference type="ARBA" id="ARBA00022729"/>
    </source>
</evidence>
<dbReference type="GO" id="GO:0005576">
    <property type="term" value="C:extracellular region"/>
    <property type="evidence" value="ECO:0007669"/>
    <property type="project" value="UniProtKB-SubCell"/>
</dbReference>
<evidence type="ECO:0000256" key="16">
    <source>
        <dbReference type="SAM" id="SignalP"/>
    </source>
</evidence>
<evidence type="ECO:0000256" key="8">
    <source>
        <dbReference type="ARBA" id="ARBA00022723"/>
    </source>
</evidence>
<feature type="region of interest" description="Disordered" evidence="15">
    <location>
        <begin position="50"/>
        <end position="71"/>
    </location>
</feature>
<feature type="domain" description="PKD" evidence="17">
    <location>
        <begin position="789"/>
        <end position="871"/>
    </location>
</feature>
<feature type="domain" description="PKD" evidence="17">
    <location>
        <begin position="985"/>
        <end position="1067"/>
    </location>
</feature>
<dbReference type="GO" id="GO:0006508">
    <property type="term" value="P:proteolysis"/>
    <property type="evidence" value="ECO:0007669"/>
    <property type="project" value="UniProtKB-KW"/>
</dbReference>
<dbReference type="PROSITE" id="PS50093">
    <property type="entry name" value="PKD"/>
    <property type="match status" value="2"/>
</dbReference>
<keyword evidence="10" id="KW-0378">Hydrolase</keyword>
<feature type="chain" id="PRO_5021854549" description="microbial collagenase" evidence="16">
    <location>
        <begin position="29"/>
        <end position="1173"/>
    </location>
</feature>
<dbReference type="Gene3D" id="2.60.40.10">
    <property type="entry name" value="Immunoglobulins"/>
    <property type="match status" value="2"/>
</dbReference>
<dbReference type="Gene3D" id="2.60.120.380">
    <property type="match status" value="3"/>
</dbReference>
<evidence type="ECO:0000256" key="14">
    <source>
        <dbReference type="PIRSR" id="PIRSR602169-1"/>
    </source>
</evidence>
<dbReference type="EMBL" id="VIKS01000006">
    <property type="protein sequence ID" value="TQV87749.1"/>
    <property type="molecule type" value="Genomic_DNA"/>
</dbReference>
<dbReference type="Gene3D" id="3.40.30.160">
    <property type="entry name" value="Collagenase ColT, N-terminal domain"/>
    <property type="match status" value="1"/>
</dbReference>
<dbReference type="Proteomes" id="UP000315439">
    <property type="component" value="Unassembled WGS sequence"/>
</dbReference>
<gene>
    <name evidence="18" type="ORF">FLL46_10205</name>
</gene>
<dbReference type="EC" id="3.4.24.3" evidence="5"/>
<organism evidence="18 19">
    <name type="scientific">Aliikangiella coralliicola</name>
    <dbReference type="NCBI Taxonomy" id="2592383"/>
    <lineage>
        <taxon>Bacteria</taxon>
        <taxon>Pseudomonadati</taxon>
        <taxon>Pseudomonadota</taxon>
        <taxon>Gammaproteobacteria</taxon>
        <taxon>Oceanospirillales</taxon>
        <taxon>Pleioneaceae</taxon>
        <taxon>Aliikangiella</taxon>
    </lineage>
</organism>
<keyword evidence="6" id="KW-0964">Secreted</keyword>
<dbReference type="SMART" id="SM00089">
    <property type="entry name" value="PKD"/>
    <property type="match status" value="2"/>
</dbReference>
<name>A0A545UE56_9GAMM</name>
<dbReference type="RefSeq" id="WP_142893410.1">
    <property type="nucleotide sequence ID" value="NZ_ML660163.1"/>
</dbReference>